<dbReference type="AlphaFoldDB" id="F4PVT5"/>
<organism evidence="3 4">
    <name type="scientific">Cavenderia fasciculata</name>
    <name type="common">Slime mold</name>
    <name type="synonym">Dictyostelium fasciculatum</name>
    <dbReference type="NCBI Taxonomy" id="261658"/>
    <lineage>
        <taxon>Eukaryota</taxon>
        <taxon>Amoebozoa</taxon>
        <taxon>Evosea</taxon>
        <taxon>Eumycetozoa</taxon>
        <taxon>Dictyostelia</taxon>
        <taxon>Acytosteliales</taxon>
        <taxon>Cavenderiaceae</taxon>
        <taxon>Cavenderia</taxon>
    </lineage>
</organism>
<feature type="compositionally biased region" description="Low complexity" evidence="1">
    <location>
        <begin position="254"/>
        <end position="263"/>
    </location>
</feature>
<evidence type="ECO:0000256" key="2">
    <source>
        <dbReference type="SAM" id="Phobius"/>
    </source>
</evidence>
<feature type="region of interest" description="Disordered" evidence="1">
    <location>
        <begin position="247"/>
        <end position="275"/>
    </location>
</feature>
<keyword evidence="2" id="KW-0472">Membrane</keyword>
<reference evidence="4" key="1">
    <citation type="journal article" date="2011" name="Genome Res.">
        <title>Phylogeny-wide analysis of social amoeba genomes highlights ancient origins for complex intercellular communication.</title>
        <authorList>
            <person name="Heidel A.J."/>
            <person name="Lawal H.M."/>
            <person name="Felder M."/>
            <person name="Schilde C."/>
            <person name="Helps N.R."/>
            <person name="Tunggal B."/>
            <person name="Rivero F."/>
            <person name="John U."/>
            <person name="Schleicher M."/>
            <person name="Eichinger L."/>
            <person name="Platzer M."/>
            <person name="Noegel A.A."/>
            <person name="Schaap P."/>
            <person name="Gloeckner G."/>
        </authorList>
    </citation>
    <scope>NUCLEOTIDE SEQUENCE [LARGE SCALE GENOMIC DNA]</scope>
    <source>
        <strain evidence="4">SH3</strain>
    </source>
</reference>
<protein>
    <recommendedName>
        <fullName evidence="5">Transmembrane protein</fullName>
    </recommendedName>
</protein>
<name>F4PVT5_CACFS</name>
<evidence type="ECO:0008006" key="5">
    <source>
        <dbReference type="Google" id="ProtNLM"/>
    </source>
</evidence>
<keyword evidence="4" id="KW-1185">Reference proteome</keyword>
<feature type="transmembrane region" description="Helical" evidence="2">
    <location>
        <begin position="119"/>
        <end position="140"/>
    </location>
</feature>
<dbReference type="OrthoDB" id="21296at2759"/>
<evidence type="ECO:0000256" key="1">
    <source>
        <dbReference type="SAM" id="MobiDB-lite"/>
    </source>
</evidence>
<evidence type="ECO:0000313" key="3">
    <source>
        <dbReference type="EMBL" id="EGG20099.1"/>
    </source>
</evidence>
<dbReference type="RefSeq" id="XP_004367082.1">
    <property type="nucleotide sequence ID" value="XM_004367025.1"/>
</dbReference>
<keyword evidence="2" id="KW-0812">Transmembrane</keyword>
<dbReference type="KEGG" id="dfa:DFA_07216"/>
<dbReference type="Proteomes" id="UP000007797">
    <property type="component" value="Unassembled WGS sequence"/>
</dbReference>
<evidence type="ECO:0000313" key="4">
    <source>
        <dbReference type="Proteomes" id="UP000007797"/>
    </source>
</evidence>
<feature type="transmembrane region" description="Helical" evidence="2">
    <location>
        <begin position="146"/>
        <end position="166"/>
    </location>
</feature>
<accession>F4PVT5</accession>
<sequence length="275" mass="31195">MIYKCFNKLSINSIHVSMEQSQQSSILLHTSSASTMNHTSSLSSQDNQAFYRWWTRFWDEIRDIILVMNHVKVKQDGLESQFFSRKFPHELYNVMQPNEFDSIIGRINAASATIKKSKLLFISIPAVILGFILFIVAFVAKSTVAGVFGGIFFVGGAIFTGVLMFIHAREVHKAIDGILAQTNMELENRRISLRLDYKQSKKHFHKDANGKRGHAITKSFIVIEFPAPASPYMGQPPQSMPYMQPPGGIPMFTPQQLQPQQPMNYPPPPNQQPFF</sequence>
<dbReference type="EMBL" id="GL883013">
    <property type="protein sequence ID" value="EGG20099.1"/>
    <property type="molecule type" value="Genomic_DNA"/>
</dbReference>
<dbReference type="GeneID" id="14872499"/>
<proteinExistence type="predicted"/>
<keyword evidence="2" id="KW-1133">Transmembrane helix</keyword>
<feature type="compositionally biased region" description="Pro residues" evidence="1">
    <location>
        <begin position="264"/>
        <end position="275"/>
    </location>
</feature>
<gene>
    <name evidence="3" type="ORF">DFA_07216</name>
</gene>